<dbReference type="OrthoDB" id="3686709at2759"/>
<gene>
    <name evidence="1" type="ORF">COCMIDRAFT_104561</name>
</gene>
<dbReference type="KEGG" id="bor:COCMIDRAFT_104561"/>
<organism evidence="1 2">
    <name type="scientific">Bipolaris oryzae ATCC 44560</name>
    <dbReference type="NCBI Taxonomy" id="930090"/>
    <lineage>
        <taxon>Eukaryota</taxon>
        <taxon>Fungi</taxon>
        <taxon>Dikarya</taxon>
        <taxon>Ascomycota</taxon>
        <taxon>Pezizomycotina</taxon>
        <taxon>Dothideomycetes</taxon>
        <taxon>Pleosporomycetidae</taxon>
        <taxon>Pleosporales</taxon>
        <taxon>Pleosporineae</taxon>
        <taxon>Pleosporaceae</taxon>
        <taxon>Bipolaris</taxon>
    </lineage>
</organism>
<evidence type="ECO:0000313" key="1">
    <source>
        <dbReference type="EMBL" id="EUC42032.1"/>
    </source>
</evidence>
<accession>W6YRF0</accession>
<evidence type="ECO:0000313" key="2">
    <source>
        <dbReference type="Proteomes" id="UP000054032"/>
    </source>
</evidence>
<sequence length="128" mass="13939">MLTERESLVFGKDFFAVFALSRGDSASKAPSRLFVTISVAYNKWLSHYLNTDTAVASDTRPPTTGRCPLPRPKLSKCGKVTSDAQLLRQSALRALHSSHVCDSESGFVPNHFGLSAGQLCLETPHSPF</sequence>
<dbReference type="AlphaFoldDB" id="W6YRF0"/>
<reference evidence="1 2" key="1">
    <citation type="journal article" date="2013" name="PLoS Genet.">
        <title>Comparative genome structure, secondary metabolite, and effector coding capacity across Cochliobolus pathogens.</title>
        <authorList>
            <person name="Condon B.J."/>
            <person name="Leng Y."/>
            <person name="Wu D."/>
            <person name="Bushley K.E."/>
            <person name="Ohm R.A."/>
            <person name="Otillar R."/>
            <person name="Martin J."/>
            <person name="Schackwitz W."/>
            <person name="Grimwood J."/>
            <person name="MohdZainudin N."/>
            <person name="Xue C."/>
            <person name="Wang R."/>
            <person name="Manning V.A."/>
            <person name="Dhillon B."/>
            <person name="Tu Z.J."/>
            <person name="Steffenson B.J."/>
            <person name="Salamov A."/>
            <person name="Sun H."/>
            <person name="Lowry S."/>
            <person name="LaButti K."/>
            <person name="Han J."/>
            <person name="Copeland A."/>
            <person name="Lindquist E."/>
            <person name="Barry K."/>
            <person name="Schmutz J."/>
            <person name="Baker S.E."/>
            <person name="Ciuffetti L.M."/>
            <person name="Grigoriev I.V."/>
            <person name="Zhong S."/>
            <person name="Turgeon B.G."/>
        </authorList>
    </citation>
    <scope>NUCLEOTIDE SEQUENCE [LARGE SCALE GENOMIC DNA]</scope>
    <source>
        <strain evidence="1 2">ATCC 44560</strain>
    </source>
</reference>
<name>W6YRF0_COCMI</name>
<dbReference type="EMBL" id="KI964075">
    <property type="protein sequence ID" value="EUC42032.1"/>
    <property type="molecule type" value="Genomic_DNA"/>
</dbReference>
<protein>
    <submittedName>
        <fullName evidence="1">Uncharacterized protein</fullName>
    </submittedName>
</protein>
<dbReference type="HOGENOM" id="CLU_2133082_0_0_1"/>
<dbReference type="Proteomes" id="UP000054032">
    <property type="component" value="Unassembled WGS sequence"/>
</dbReference>
<dbReference type="RefSeq" id="XP_007691433.1">
    <property type="nucleotide sequence ID" value="XM_007693243.1"/>
</dbReference>
<keyword evidence="2" id="KW-1185">Reference proteome</keyword>
<dbReference type="GeneID" id="19118535"/>
<proteinExistence type="predicted"/>